<dbReference type="InterPro" id="IPR021747">
    <property type="entry name" value="DUF3313"/>
</dbReference>
<accession>A0AAU7QB17</accession>
<dbReference type="AlphaFoldDB" id="A0AAU7QB17"/>
<gene>
    <name evidence="2" type="ORF">ABK905_02245</name>
</gene>
<evidence type="ECO:0000313" key="2">
    <source>
        <dbReference type="EMBL" id="XBS70138.1"/>
    </source>
</evidence>
<dbReference type="Pfam" id="PF11769">
    <property type="entry name" value="DUF3313"/>
    <property type="match status" value="1"/>
</dbReference>
<name>A0AAU7QB17_9GAMM</name>
<feature type="chain" id="PRO_5043761724" evidence="1">
    <location>
        <begin position="28"/>
        <end position="222"/>
    </location>
</feature>
<evidence type="ECO:0000256" key="1">
    <source>
        <dbReference type="SAM" id="SignalP"/>
    </source>
</evidence>
<keyword evidence="1" id="KW-0732">Signal</keyword>
<dbReference type="EMBL" id="CP157947">
    <property type="protein sequence ID" value="XBS70138.1"/>
    <property type="molecule type" value="Genomic_DNA"/>
</dbReference>
<sequence>MNNKKRFIIKILLAAGLVLTGCSSKVAEQKQFSGFLGDYSTLQVADSPSGHKVLRWIAPGFKESDFRGVYFAPLIFYPPAHPNTRISQDTLNQIRQYASGQIRNAIAERSTLLDSSSGSRVLVAQVAITAVTAENEDMKFYEVVPVAAVIASTMAASGHRTQNATLFIEAKLIDQDTGKTVFAVVRKGYGRNVRNNSAPITADDVKPVIDAMVADIVHFPKQ</sequence>
<proteinExistence type="predicted"/>
<protein>
    <submittedName>
        <fullName evidence="2">DUF3313 domain-containing protein</fullName>
    </submittedName>
</protein>
<reference evidence="2" key="1">
    <citation type="submission" date="2024-06" db="EMBL/GenBank/DDBJ databases">
        <authorList>
            <person name="Coelho C."/>
            <person name="Bento M."/>
            <person name="Garcia E."/>
            <person name="Camelo A."/>
            <person name="Brandao I."/>
            <person name="Espirito Santo C."/>
            <person name="Trovao J."/>
            <person name="Verissimo A."/>
            <person name="Costa J."/>
            <person name="Tiago I."/>
        </authorList>
    </citation>
    <scope>NUCLEOTIDE SEQUENCE</scope>
    <source>
        <strain evidence="2">KWT182</strain>
    </source>
</reference>
<feature type="signal peptide" evidence="1">
    <location>
        <begin position="1"/>
        <end position="27"/>
    </location>
</feature>
<organism evidence="2">
    <name type="scientific">Acerihabitans sp. KWT182</name>
    <dbReference type="NCBI Taxonomy" id="3157919"/>
    <lineage>
        <taxon>Bacteria</taxon>
        <taxon>Pseudomonadati</taxon>
        <taxon>Pseudomonadota</taxon>
        <taxon>Gammaproteobacteria</taxon>
        <taxon>Enterobacterales</taxon>
        <taxon>Pectobacteriaceae</taxon>
        <taxon>Acerihabitans</taxon>
    </lineage>
</organism>
<dbReference type="PROSITE" id="PS51257">
    <property type="entry name" value="PROKAR_LIPOPROTEIN"/>
    <property type="match status" value="1"/>
</dbReference>